<accession>X1U496</accession>
<sequence length="73" mass="8864">SPFFLNYLHQMRLFGLVVFSGREESIEESEVPWLSEGVMRYYRLTDKGRAEPPHEAWFNWRQLWLLEGYPELE</sequence>
<protein>
    <submittedName>
        <fullName evidence="1">Uncharacterized protein</fullName>
    </submittedName>
</protein>
<comment type="caution">
    <text evidence="1">The sequence shown here is derived from an EMBL/GenBank/DDBJ whole genome shotgun (WGS) entry which is preliminary data.</text>
</comment>
<dbReference type="EMBL" id="BARW01019702">
    <property type="protein sequence ID" value="GAI98446.1"/>
    <property type="molecule type" value="Genomic_DNA"/>
</dbReference>
<feature type="non-terminal residue" evidence="1">
    <location>
        <position position="1"/>
    </location>
</feature>
<reference evidence="1" key="1">
    <citation type="journal article" date="2014" name="Front. Microbiol.">
        <title>High frequency of phylogenetically diverse reductive dehalogenase-homologous genes in deep subseafloor sedimentary metagenomes.</title>
        <authorList>
            <person name="Kawai M."/>
            <person name="Futagami T."/>
            <person name="Toyoda A."/>
            <person name="Takaki Y."/>
            <person name="Nishi S."/>
            <person name="Hori S."/>
            <person name="Arai W."/>
            <person name="Tsubouchi T."/>
            <person name="Morono Y."/>
            <person name="Uchiyama I."/>
            <person name="Ito T."/>
            <person name="Fujiyama A."/>
            <person name="Inagaki F."/>
            <person name="Takami H."/>
        </authorList>
    </citation>
    <scope>NUCLEOTIDE SEQUENCE</scope>
    <source>
        <strain evidence="1">Expedition CK06-06</strain>
    </source>
</reference>
<proteinExistence type="predicted"/>
<evidence type="ECO:0000313" key="1">
    <source>
        <dbReference type="EMBL" id="GAI98446.1"/>
    </source>
</evidence>
<dbReference type="AlphaFoldDB" id="X1U496"/>
<gene>
    <name evidence="1" type="ORF">S12H4_33439</name>
</gene>
<organism evidence="1">
    <name type="scientific">marine sediment metagenome</name>
    <dbReference type="NCBI Taxonomy" id="412755"/>
    <lineage>
        <taxon>unclassified sequences</taxon>
        <taxon>metagenomes</taxon>
        <taxon>ecological metagenomes</taxon>
    </lineage>
</organism>
<name>X1U496_9ZZZZ</name>